<dbReference type="AlphaFoldDB" id="A0A835RI93"/>
<dbReference type="Proteomes" id="UP000639772">
    <property type="component" value="Chromosome 3"/>
</dbReference>
<accession>A0A835RI93</accession>
<name>A0A835RI93_VANPL</name>
<dbReference type="EMBL" id="JADCNM010000003">
    <property type="protein sequence ID" value="KAG0489494.1"/>
    <property type="molecule type" value="Genomic_DNA"/>
</dbReference>
<comment type="caution">
    <text evidence="1">The sequence shown here is derived from an EMBL/GenBank/DDBJ whole genome shotgun (WGS) entry which is preliminary data.</text>
</comment>
<dbReference type="OrthoDB" id="758104at2759"/>
<gene>
    <name evidence="1" type="ORF">HPP92_006357</name>
</gene>
<reference evidence="1 2" key="1">
    <citation type="journal article" date="2020" name="Nat. Food">
        <title>A phased Vanilla planifolia genome enables genetic improvement of flavour and production.</title>
        <authorList>
            <person name="Hasing T."/>
            <person name="Tang H."/>
            <person name="Brym M."/>
            <person name="Khazi F."/>
            <person name="Huang T."/>
            <person name="Chambers A.H."/>
        </authorList>
    </citation>
    <scope>NUCLEOTIDE SEQUENCE [LARGE SCALE GENOMIC DNA]</scope>
    <source>
        <tissue evidence="1">Leaf</tissue>
    </source>
</reference>
<organism evidence="1 2">
    <name type="scientific">Vanilla planifolia</name>
    <name type="common">Vanilla</name>
    <dbReference type="NCBI Taxonomy" id="51239"/>
    <lineage>
        <taxon>Eukaryota</taxon>
        <taxon>Viridiplantae</taxon>
        <taxon>Streptophyta</taxon>
        <taxon>Embryophyta</taxon>
        <taxon>Tracheophyta</taxon>
        <taxon>Spermatophyta</taxon>
        <taxon>Magnoliopsida</taxon>
        <taxon>Liliopsida</taxon>
        <taxon>Asparagales</taxon>
        <taxon>Orchidaceae</taxon>
        <taxon>Vanilloideae</taxon>
        <taxon>Vanilleae</taxon>
        <taxon>Vanilla</taxon>
    </lineage>
</organism>
<proteinExistence type="predicted"/>
<sequence length="280" mass="31471">MDSISVANTNQHYLLSDKLLSITEEAGLSPTKRQEVHCGSGNGPFDISDVMEDKSSLLDKHDNEIEDEPAVNRKIKNKTQKIFPCFLPLAVPQFQLFQDALEQPLPFGHNHLDNNEPNVDESFKPIFNYVKYMLSKHGYDLLLCETDFVSWQLSKDDGWMNLYRDAECFGLLLEEMMLDDFGRSSRGIERVLKKGTCEGMESRGNECKLEKQIRFISVVLYISESSSMGECRAVVEIVAVAQAASAVPVAPGTLRRRSPERRTTVCKCGANCTCDPCNCK</sequence>
<evidence type="ECO:0000313" key="1">
    <source>
        <dbReference type="EMBL" id="KAG0489494.1"/>
    </source>
</evidence>
<evidence type="ECO:0000313" key="2">
    <source>
        <dbReference type="Proteomes" id="UP000639772"/>
    </source>
</evidence>
<protein>
    <submittedName>
        <fullName evidence="1">Uncharacterized protein</fullName>
    </submittedName>
</protein>